<feature type="compositionally biased region" description="Basic and acidic residues" evidence="20">
    <location>
        <begin position="212"/>
        <end position="223"/>
    </location>
</feature>
<dbReference type="Gene3D" id="2.60.40.1910">
    <property type="match status" value="1"/>
</dbReference>
<dbReference type="CDD" id="cd09601">
    <property type="entry name" value="M1_APN-Q_like"/>
    <property type="match status" value="1"/>
</dbReference>
<dbReference type="GO" id="GO:0043171">
    <property type="term" value="P:peptide catabolic process"/>
    <property type="evidence" value="ECO:0007669"/>
    <property type="project" value="TreeGrafter"/>
</dbReference>
<keyword evidence="21" id="KW-0732">Signal</keyword>
<evidence type="ECO:0000259" key="22">
    <source>
        <dbReference type="Pfam" id="PF01433"/>
    </source>
</evidence>
<keyword evidence="5" id="KW-0963">Cytoplasm</keyword>
<evidence type="ECO:0000256" key="14">
    <source>
        <dbReference type="ARBA" id="ARBA00066316"/>
    </source>
</evidence>
<evidence type="ECO:0000256" key="21">
    <source>
        <dbReference type="SAM" id="SignalP"/>
    </source>
</evidence>
<feature type="binding site" evidence="18">
    <location>
        <position position="533"/>
    </location>
    <ligand>
        <name>Zn(2+)</name>
        <dbReference type="ChEBI" id="CHEBI:29105"/>
        <note>catalytic</note>
    </ligand>
</feature>
<protein>
    <recommendedName>
        <fullName evidence="15">Puromycin-sensitive aminopeptidase</fullName>
        <ecNumber evidence="14">3.4.11.14</ecNumber>
    </recommendedName>
    <alternativeName>
        <fullName evidence="16">Cytosol alanyl aminopeptidase</fullName>
    </alternativeName>
</protein>
<dbReference type="PANTHER" id="PTHR11533:SF174">
    <property type="entry name" value="PUROMYCIN-SENSITIVE AMINOPEPTIDASE-RELATED"/>
    <property type="match status" value="1"/>
</dbReference>
<dbReference type="SUPFAM" id="SSF63737">
    <property type="entry name" value="Leukotriene A4 hydrolase N-terminal domain"/>
    <property type="match status" value="1"/>
</dbReference>
<dbReference type="InParanoid" id="A0A7R8UKG7"/>
<feature type="binding site" evidence="18">
    <location>
        <position position="537"/>
    </location>
    <ligand>
        <name>Zn(2+)</name>
        <dbReference type="ChEBI" id="CHEBI:29105"/>
        <note>catalytic</note>
    </ligand>
</feature>
<evidence type="ECO:0000313" key="26">
    <source>
        <dbReference type="Proteomes" id="UP000594454"/>
    </source>
</evidence>
<feature type="binding site" evidence="18">
    <location>
        <position position="556"/>
    </location>
    <ligand>
        <name>Zn(2+)</name>
        <dbReference type="ChEBI" id="CHEBI:29105"/>
        <note>catalytic</note>
    </ligand>
</feature>
<dbReference type="InterPro" id="IPR042097">
    <property type="entry name" value="Aminopeptidase_N-like_N_sf"/>
</dbReference>
<dbReference type="FunFam" id="2.60.40.1910:FF:000002">
    <property type="entry name" value="Aminopeptidase"/>
    <property type="match status" value="1"/>
</dbReference>
<dbReference type="GO" id="GO:0008270">
    <property type="term" value="F:zinc ion binding"/>
    <property type="evidence" value="ECO:0007669"/>
    <property type="project" value="InterPro"/>
</dbReference>
<comment type="similarity">
    <text evidence="3">Belongs to the peptidase M1 family.</text>
</comment>
<keyword evidence="6" id="KW-0325">Glycoprotein</keyword>
<evidence type="ECO:0000256" key="3">
    <source>
        <dbReference type="ARBA" id="ARBA00010136"/>
    </source>
</evidence>
<keyword evidence="7" id="KW-0645">Protease</keyword>
<evidence type="ECO:0000259" key="24">
    <source>
        <dbReference type="Pfam" id="PF17900"/>
    </source>
</evidence>
<feature type="domain" description="Aminopeptidase N-like N-terminal" evidence="24">
    <location>
        <begin position="243"/>
        <end position="426"/>
    </location>
</feature>
<dbReference type="GO" id="GO:0005737">
    <property type="term" value="C:cytoplasm"/>
    <property type="evidence" value="ECO:0007669"/>
    <property type="project" value="UniProtKB-SubCell"/>
</dbReference>
<gene>
    <name evidence="25" type="ORF">HERILL_LOCUS5219</name>
</gene>
<dbReference type="Pfam" id="PF17900">
    <property type="entry name" value="Peptidase_M1_N"/>
    <property type="match status" value="1"/>
</dbReference>
<dbReference type="InterPro" id="IPR001930">
    <property type="entry name" value="Peptidase_M1"/>
</dbReference>
<evidence type="ECO:0000256" key="19">
    <source>
        <dbReference type="PIRSR" id="PIRSR634016-4"/>
    </source>
</evidence>
<evidence type="ECO:0000256" key="15">
    <source>
        <dbReference type="ARBA" id="ARBA00074113"/>
    </source>
</evidence>
<dbReference type="InterPro" id="IPR014782">
    <property type="entry name" value="Peptidase_M1_dom"/>
</dbReference>
<dbReference type="GO" id="GO:0070006">
    <property type="term" value="F:metalloaminopeptidase activity"/>
    <property type="evidence" value="ECO:0007669"/>
    <property type="project" value="TreeGrafter"/>
</dbReference>
<dbReference type="InterPro" id="IPR050344">
    <property type="entry name" value="Peptidase_M1_aminopeptidases"/>
</dbReference>
<evidence type="ECO:0000256" key="2">
    <source>
        <dbReference type="ARBA" id="ARBA00004609"/>
    </source>
</evidence>
<dbReference type="GO" id="GO:0005886">
    <property type="term" value="C:plasma membrane"/>
    <property type="evidence" value="ECO:0007669"/>
    <property type="project" value="UniProtKB-SubCell"/>
</dbReference>
<proteinExistence type="inferred from homology"/>
<evidence type="ECO:0000256" key="5">
    <source>
        <dbReference type="ARBA" id="ARBA00022490"/>
    </source>
</evidence>
<dbReference type="FunCoup" id="A0A7R8UKG7">
    <property type="interactions" value="1727"/>
</dbReference>
<feature type="chain" id="PRO_5030940331" description="Puromycin-sensitive aminopeptidase" evidence="21">
    <location>
        <begin position="23"/>
        <end position="1102"/>
    </location>
</feature>
<evidence type="ECO:0000256" key="4">
    <source>
        <dbReference type="ARBA" id="ARBA00022438"/>
    </source>
</evidence>
<keyword evidence="6" id="KW-0336">GPI-anchor</keyword>
<keyword evidence="26" id="KW-1185">Reference proteome</keyword>
<dbReference type="Pfam" id="PF01433">
    <property type="entry name" value="Peptidase_M1"/>
    <property type="match status" value="1"/>
</dbReference>
<reference evidence="25 26" key="1">
    <citation type="submission" date="2020-11" db="EMBL/GenBank/DDBJ databases">
        <authorList>
            <person name="Wallbank WR R."/>
            <person name="Pardo Diaz C."/>
            <person name="Kozak K."/>
            <person name="Martin S."/>
            <person name="Jiggins C."/>
            <person name="Moest M."/>
            <person name="Warren A I."/>
            <person name="Generalovic N T."/>
            <person name="Byers J.R.P. K."/>
            <person name="Montejo-Kovacevich G."/>
            <person name="Yen C E."/>
        </authorList>
    </citation>
    <scope>NUCLEOTIDE SEQUENCE [LARGE SCALE GENOMIC DNA]</scope>
</reference>
<dbReference type="FunFam" id="2.60.40.1730:FF:000002">
    <property type="entry name" value="Aminopeptidase"/>
    <property type="match status" value="1"/>
</dbReference>
<sequence>MRLSAFGMSLTLFSLLLKSTRGSDGGIRSSGRLASGLIRTSICHPTNHPVSPYGTNHASCHPTALRSDSSRGSYAVVRRHLCHCATGSRSGSCHRVSGIANVCSPLAVRQSKQSHPERLKPQSKLFSTFTANFLNREQRISRKDCALSVLREGAVIASVSRHYVVPAATTSRKTVTLSPIKAAFSGESSAGLFASHSRGIFSESGTSVQPAEDTRGTVRKDSAATDTMGKCSEFSRLPTNVRPRHYCLQLRPNLEAFTFEGSSVIKIQVRAVTNTIVLNALDLQIRKATVETSKGTSLKAKDITFSPDQETVTLKFDNNLDLGDGQLSLEFSGELNDKMKGFYRSKYFTSTGEERYAGVTQFEATDARRCFPCWDEPAIKATFDISLVVPKDRVALSNMPVRSQKDHGDSYKIIEFDTTPIMSTYLVAVVVGEYDYVEGTSSDGVLVRVYTPVGKKDQGTFALEVATKVLPYYKEYFNIAYPLPKMDLIAIADFSAGAMENWGLVTYRETFVLVDPENTSLIRKQSIALTVGHEIAHQWFGNLVTMEWWTHLWLNEGYASFVEFLCVNHLFPDYDIWTQFVTDMYTRALELDCLQNSHPIEVPVGHPSEIDEIFDEISYNKGASVIRMLHHYIGDEDFRKGMNIYLTRHQYNNTKTEDLWNALQEASSKPVAAVMSTWIKQMGFPVVSASLKQEGDSRILHLKQSKFTADGSDALEQYFWMIPITISVSSKPDEIAHQFIMDKVETDIPLPELKENEWVKINPGTVGYYRTKYTPAMLEKFIPAIKDLSLPPLDRLGLLDDLFAMVQAGLTPTVEALKLIDAYRNETNYTVWSSITNCLTKLQILLSHTDLVEQFNNYGVSLYRPVAYKLGWDAKPDESHLDTLLRSLVLNRLVSFNCKKTCAEAKKRFELHASGAAILPADLRTTCYKAVLQDGDEHTFQKMLSLYRATDLHEEKDRISRALGTIRNVNVLKKVIDFAMSEEVRAQDSVFVIVAVAMNPKGRDMTWQFFKENSKKLLEQYQGGFLLARLIKYLTENFASEERAAEVELFFHDHEFPGTERTVSQSVETIRLNAAWLSRDLQSTTKYLLESTKSKYKAAEAN</sequence>
<evidence type="ECO:0000259" key="23">
    <source>
        <dbReference type="Pfam" id="PF11838"/>
    </source>
</evidence>
<dbReference type="GO" id="GO:0016285">
    <property type="term" value="F:alanyl aminopeptidase activity"/>
    <property type="evidence" value="ECO:0007669"/>
    <property type="project" value="UniProtKB-EC"/>
</dbReference>
<organism evidence="25 26">
    <name type="scientific">Hermetia illucens</name>
    <name type="common">Black soldier fly</name>
    <dbReference type="NCBI Taxonomy" id="343691"/>
    <lineage>
        <taxon>Eukaryota</taxon>
        <taxon>Metazoa</taxon>
        <taxon>Ecdysozoa</taxon>
        <taxon>Arthropoda</taxon>
        <taxon>Hexapoda</taxon>
        <taxon>Insecta</taxon>
        <taxon>Pterygota</taxon>
        <taxon>Neoptera</taxon>
        <taxon>Endopterygota</taxon>
        <taxon>Diptera</taxon>
        <taxon>Brachycera</taxon>
        <taxon>Stratiomyomorpha</taxon>
        <taxon>Stratiomyidae</taxon>
        <taxon>Hermetiinae</taxon>
        <taxon>Hermetia</taxon>
    </lineage>
</organism>
<dbReference type="EMBL" id="LR899010">
    <property type="protein sequence ID" value="CAD7082164.1"/>
    <property type="molecule type" value="Genomic_DNA"/>
</dbReference>
<name>A0A7R8UKG7_HERIL</name>
<evidence type="ECO:0000256" key="18">
    <source>
        <dbReference type="PIRSR" id="PIRSR634016-3"/>
    </source>
</evidence>
<dbReference type="Gene3D" id="2.60.40.1730">
    <property type="entry name" value="tricorn interacting facor f3 domain"/>
    <property type="match status" value="1"/>
</dbReference>
<dbReference type="FunFam" id="1.10.390.10:FF:000001">
    <property type="entry name" value="Aminopeptidase"/>
    <property type="match status" value="1"/>
</dbReference>
<dbReference type="GO" id="GO:0042277">
    <property type="term" value="F:peptide binding"/>
    <property type="evidence" value="ECO:0007669"/>
    <property type="project" value="TreeGrafter"/>
</dbReference>
<dbReference type="OMA" id="MMEYVAI"/>
<dbReference type="FunFam" id="1.25.50.20:FF:000002">
    <property type="entry name" value="Aminopeptidase"/>
    <property type="match status" value="1"/>
</dbReference>
<comment type="cofactor">
    <cofactor evidence="18">
        <name>Zn(2+)</name>
        <dbReference type="ChEBI" id="CHEBI:29105"/>
    </cofactor>
    <text evidence="18">Binds 1 zinc ion per subunit.</text>
</comment>
<dbReference type="InterPro" id="IPR027268">
    <property type="entry name" value="Peptidase_M4/M1_CTD_sf"/>
</dbReference>
<dbReference type="InterPro" id="IPR034016">
    <property type="entry name" value="M1_APN-typ"/>
</dbReference>
<feature type="domain" description="ERAP1-like C-terminal" evidence="23">
    <location>
        <begin position="758"/>
        <end position="1071"/>
    </location>
</feature>
<dbReference type="OrthoDB" id="275509at2759"/>
<feature type="site" description="Transition state stabilizer" evidence="19">
    <location>
        <position position="619"/>
    </location>
</feature>
<dbReference type="EC" id="3.4.11.14" evidence="14"/>
<evidence type="ECO:0000256" key="9">
    <source>
        <dbReference type="ARBA" id="ARBA00022801"/>
    </source>
</evidence>
<comment type="subcellular location">
    <subcellularLocation>
        <location evidence="2">Cell membrane</location>
        <topology evidence="2">Lipid-anchor</topology>
        <topology evidence="2">GPI-anchor</topology>
    </subcellularLocation>
    <subcellularLocation>
        <location evidence="1">Cytoplasm</location>
    </subcellularLocation>
</comment>
<dbReference type="Proteomes" id="UP000594454">
    <property type="component" value="Chromosome 2"/>
</dbReference>
<feature type="domain" description="Peptidase M1 membrane alanine aminopeptidase" evidence="22">
    <location>
        <begin position="461"/>
        <end position="678"/>
    </location>
</feature>
<feature type="signal peptide" evidence="21">
    <location>
        <begin position="1"/>
        <end position="22"/>
    </location>
</feature>
<evidence type="ECO:0000256" key="7">
    <source>
        <dbReference type="ARBA" id="ARBA00022670"/>
    </source>
</evidence>
<dbReference type="GO" id="GO:0098552">
    <property type="term" value="C:side of membrane"/>
    <property type="evidence" value="ECO:0007669"/>
    <property type="project" value="UniProtKB-KW"/>
</dbReference>
<dbReference type="InterPro" id="IPR045357">
    <property type="entry name" value="Aminopeptidase_N-like_N"/>
</dbReference>
<evidence type="ECO:0000256" key="17">
    <source>
        <dbReference type="PIRSR" id="PIRSR634016-1"/>
    </source>
</evidence>
<dbReference type="InterPro" id="IPR024571">
    <property type="entry name" value="ERAP1-like_C_dom"/>
</dbReference>
<evidence type="ECO:0000313" key="25">
    <source>
        <dbReference type="EMBL" id="CAD7082164.1"/>
    </source>
</evidence>
<dbReference type="SUPFAM" id="SSF55486">
    <property type="entry name" value="Metalloproteases ('zincins'), catalytic domain"/>
    <property type="match status" value="1"/>
</dbReference>
<feature type="region of interest" description="Disordered" evidence="20">
    <location>
        <begin position="203"/>
        <end position="224"/>
    </location>
</feature>
<keyword evidence="9" id="KW-0378">Hydrolase</keyword>
<evidence type="ECO:0000256" key="12">
    <source>
        <dbReference type="ARBA" id="ARBA00023288"/>
    </source>
</evidence>
<evidence type="ECO:0000256" key="6">
    <source>
        <dbReference type="ARBA" id="ARBA00022622"/>
    </source>
</evidence>
<evidence type="ECO:0000256" key="11">
    <source>
        <dbReference type="ARBA" id="ARBA00023049"/>
    </source>
</evidence>
<keyword evidence="6" id="KW-0472">Membrane</keyword>
<feature type="active site" description="Proton acceptor" evidence="17">
    <location>
        <position position="534"/>
    </location>
</feature>
<comment type="catalytic activity">
    <reaction evidence="13">
        <text>Release of an N-terminal amino acid, preferentially alanine, from a wide range of peptides, amides and arylamides.</text>
        <dbReference type="EC" id="3.4.11.14"/>
    </reaction>
</comment>
<dbReference type="Pfam" id="PF11838">
    <property type="entry name" value="ERAP1_C"/>
    <property type="match status" value="1"/>
</dbReference>
<evidence type="ECO:0000256" key="13">
    <source>
        <dbReference type="ARBA" id="ARBA00052895"/>
    </source>
</evidence>
<dbReference type="GO" id="GO:0006508">
    <property type="term" value="P:proteolysis"/>
    <property type="evidence" value="ECO:0007669"/>
    <property type="project" value="UniProtKB-KW"/>
</dbReference>
<keyword evidence="11" id="KW-0482">Metalloprotease</keyword>
<evidence type="ECO:0000256" key="8">
    <source>
        <dbReference type="ARBA" id="ARBA00022723"/>
    </source>
</evidence>
<keyword evidence="12" id="KW-0449">Lipoprotein</keyword>
<evidence type="ECO:0000256" key="1">
    <source>
        <dbReference type="ARBA" id="ARBA00004496"/>
    </source>
</evidence>
<dbReference type="PANTHER" id="PTHR11533">
    <property type="entry name" value="PROTEASE M1 ZINC METALLOPROTEASE"/>
    <property type="match status" value="1"/>
</dbReference>
<dbReference type="GO" id="GO:0005615">
    <property type="term" value="C:extracellular space"/>
    <property type="evidence" value="ECO:0007669"/>
    <property type="project" value="TreeGrafter"/>
</dbReference>
<keyword evidence="4" id="KW-0031">Aminopeptidase</keyword>
<dbReference type="PRINTS" id="PR00756">
    <property type="entry name" value="ALADIPTASE"/>
</dbReference>
<evidence type="ECO:0000256" key="10">
    <source>
        <dbReference type="ARBA" id="ARBA00022833"/>
    </source>
</evidence>
<evidence type="ECO:0000256" key="16">
    <source>
        <dbReference type="ARBA" id="ARBA00081993"/>
    </source>
</evidence>
<keyword evidence="8 18" id="KW-0479">Metal-binding</keyword>
<accession>A0A7R8UKG7</accession>
<dbReference type="AlphaFoldDB" id="A0A7R8UKG7"/>
<evidence type="ECO:0000256" key="20">
    <source>
        <dbReference type="SAM" id="MobiDB-lite"/>
    </source>
</evidence>
<dbReference type="Gene3D" id="1.25.50.20">
    <property type="match status" value="1"/>
</dbReference>
<dbReference type="Gene3D" id="1.10.390.10">
    <property type="entry name" value="Neutral Protease Domain 2"/>
    <property type="match status" value="1"/>
</dbReference>
<keyword evidence="10 18" id="KW-0862">Zinc</keyword>